<reference evidence="1" key="1">
    <citation type="journal article" date="2014" name="Front. Microbiol.">
        <title>High frequency of phylogenetically diverse reductive dehalogenase-homologous genes in deep subseafloor sedimentary metagenomes.</title>
        <authorList>
            <person name="Kawai M."/>
            <person name="Futagami T."/>
            <person name="Toyoda A."/>
            <person name="Takaki Y."/>
            <person name="Nishi S."/>
            <person name="Hori S."/>
            <person name="Arai W."/>
            <person name="Tsubouchi T."/>
            <person name="Morono Y."/>
            <person name="Uchiyama I."/>
            <person name="Ito T."/>
            <person name="Fujiyama A."/>
            <person name="Inagaki F."/>
            <person name="Takami H."/>
        </authorList>
    </citation>
    <scope>NUCLEOTIDE SEQUENCE</scope>
    <source>
        <strain evidence="1">Expedition CK06-06</strain>
    </source>
</reference>
<protein>
    <recommendedName>
        <fullName evidence="2">Arrestin-like N-terminal domain-containing protein</fullName>
    </recommendedName>
</protein>
<dbReference type="AlphaFoldDB" id="X1RIX4"/>
<evidence type="ECO:0000313" key="1">
    <source>
        <dbReference type="EMBL" id="GAI63110.1"/>
    </source>
</evidence>
<comment type="caution">
    <text evidence="1">The sequence shown here is derived from an EMBL/GenBank/DDBJ whole genome shotgun (WGS) entry which is preliminary data.</text>
</comment>
<name>X1RIX4_9ZZZZ</name>
<accession>X1RIX4</accession>
<organism evidence="1">
    <name type="scientific">marine sediment metagenome</name>
    <dbReference type="NCBI Taxonomy" id="412755"/>
    <lineage>
        <taxon>unclassified sequences</taxon>
        <taxon>metagenomes</taxon>
        <taxon>ecological metagenomes</taxon>
    </lineage>
</organism>
<gene>
    <name evidence="1" type="ORF">S12H4_10400</name>
</gene>
<feature type="non-terminal residue" evidence="1">
    <location>
        <position position="252"/>
    </location>
</feature>
<evidence type="ECO:0008006" key="2">
    <source>
        <dbReference type="Google" id="ProtNLM"/>
    </source>
</evidence>
<proteinExistence type="predicted"/>
<sequence length="252" mass="28730">MVNLQLTDLNKGSVFIGDKLNIKTLFKFEEDTDILWSGIRLITNPPCLKEVQVSKEEIFSKGSFEAGEYIREKSILIKTNVVPTIKNRDLNYYLKLILRQPNPLNPEDDLVINKSHDIEIKAKDSGFQPQIPKPISFSISGLNILLSKDVFKPGETIKISFSSEELRELEIRLLQDANVVCHCEAYGQTCSKVDELPPAIAGDVRTTNFEKDFLLLKVPEIAEPSYNFIYSPSEKEQFGFRYGAYTQWSLLF</sequence>
<dbReference type="EMBL" id="BARW01004440">
    <property type="protein sequence ID" value="GAI63110.1"/>
    <property type="molecule type" value="Genomic_DNA"/>
</dbReference>